<dbReference type="Proteomes" id="UP000663760">
    <property type="component" value="Chromosome 11"/>
</dbReference>
<gene>
    <name evidence="1" type="ORF">SI7747_11014025</name>
    <name evidence="2" type="ORF">SI8410_11015126</name>
</gene>
<dbReference type="AlphaFoldDB" id="A0A7I8JCC3"/>
<evidence type="ECO:0000313" key="3">
    <source>
        <dbReference type="Proteomes" id="UP000663760"/>
    </source>
</evidence>
<protein>
    <submittedName>
        <fullName evidence="1">Uncharacterized protein</fullName>
    </submittedName>
</protein>
<evidence type="ECO:0000313" key="1">
    <source>
        <dbReference type="EMBL" id="CAA2628383.1"/>
    </source>
</evidence>
<sequence>MLLPGEDSAFHSLHIWRQVLEQMGPLASDNSLAHFKLPPETIFVRN</sequence>
<proteinExistence type="predicted"/>
<accession>A0A7I8JCC3</accession>
<keyword evidence="3" id="KW-1185">Reference proteome</keyword>
<dbReference type="EMBL" id="LR746274">
    <property type="protein sequence ID" value="CAA7404448.1"/>
    <property type="molecule type" value="Genomic_DNA"/>
</dbReference>
<reference evidence="1" key="1">
    <citation type="submission" date="2019-12" db="EMBL/GenBank/DDBJ databases">
        <authorList>
            <person name="Scholz U."/>
            <person name="Mascher M."/>
            <person name="Fiebig A."/>
        </authorList>
    </citation>
    <scope>NUCLEOTIDE SEQUENCE</scope>
</reference>
<dbReference type="EMBL" id="LR743598">
    <property type="protein sequence ID" value="CAA2628383.1"/>
    <property type="molecule type" value="Genomic_DNA"/>
</dbReference>
<organism evidence="1">
    <name type="scientific">Spirodela intermedia</name>
    <name type="common">Intermediate duckweed</name>
    <dbReference type="NCBI Taxonomy" id="51605"/>
    <lineage>
        <taxon>Eukaryota</taxon>
        <taxon>Viridiplantae</taxon>
        <taxon>Streptophyta</taxon>
        <taxon>Embryophyta</taxon>
        <taxon>Tracheophyta</taxon>
        <taxon>Spermatophyta</taxon>
        <taxon>Magnoliopsida</taxon>
        <taxon>Liliopsida</taxon>
        <taxon>Araceae</taxon>
        <taxon>Lemnoideae</taxon>
        <taxon>Spirodela</taxon>
    </lineage>
</organism>
<evidence type="ECO:0000313" key="2">
    <source>
        <dbReference type="EMBL" id="CAA7404448.1"/>
    </source>
</evidence>
<name>A0A7I8JCC3_SPIIN</name>